<dbReference type="Proteomes" id="UP000079169">
    <property type="component" value="Unplaced"/>
</dbReference>
<dbReference type="PaxDb" id="121845-A0A1S3DTQ6"/>
<dbReference type="RefSeq" id="XP_008487323.1">
    <property type="nucleotide sequence ID" value="XM_008489101.3"/>
</dbReference>
<dbReference type="PANTHER" id="PTHR33198">
    <property type="entry name" value="ANK_REP_REGION DOMAIN-CONTAINING PROTEIN-RELATED"/>
    <property type="match status" value="1"/>
</dbReference>
<dbReference type="GeneID" id="103524095"/>
<dbReference type="OMA" id="CAKCQAP"/>
<sequence>MATMQMPKFRFEEYSLKEITSFKKKFNNFIIAHELDEKPEKVKVAYLKLCMDEDTNEILDGTNEENVAALWKYLEEQVIPKNTTCFEQYKFFNRSQEENESFIKFYQDLKTVARNCEFGNQLDTIMKVRIVFGIKDNQVRERLLRNPNLTLQQVVDHCKGAEEAKKKNESIKEKSDPEDVAMLSQKPKFVPKYEYNQPKPNSQQYIQHNRNIGRKYGPRNCTRCGRVHPRNQCPAYNKICSICHGRNHFASSCFKKRNLKRNNRVRALSCSSSSDESSSNEPGRTSTL</sequence>
<dbReference type="AlphaFoldDB" id="A0A1S3DTQ6"/>
<dbReference type="KEGG" id="dci:103524095"/>
<evidence type="ECO:0000313" key="5">
    <source>
        <dbReference type="RefSeq" id="XP_026689037.1"/>
    </source>
</evidence>
<feature type="compositionally biased region" description="Low complexity" evidence="1">
    <location>
        <begin position="269"/>
        <end position="279"/>
    </location>
</feature>
<feature type="region of interest" description="Disordered" evidence="1">
    <location>
        <begin position="268"/>
        <end position="288"/>
    </location>
</feature>
<evidence type="ECO:0000313" key="6">
    <source>
        <dbReference type="RefSeq" id="XP_026689038.1"/>
    </source>
</evidence>
<organism evidence="2 4">
    <name type="scientific">Diaphorina citri</name>
    <name type="common">Asian citrus psyllid</name>
    <dbReference type="NCBI Taxonomy" id="121845"/>
    <lineage>
        <taxon>Eukaryota</taxon>
        <taxon>Metazoa</taxon>
        <taxon>Ecdysozoa</taxon>
        <taxon>Arthropoda</taxon>
        <taxon>Hexapoda</taxon>
        <taxon>Insecta</taxon>
        <taxon>Pterygota</taxon>
        <taxon>Neoptera</taxon>
        <taxon>Paraneoptera</taxon>
        <taxon>Hemiptera</taxon>
        <taxon>Sternorrhyncha</taxon>
        <taxon>Psylloidea</taxon>
        <taxon>Psyllidae</taxon>
        <taxon>Diaphorininae</taxon>
        <taxon>Diaphorina</taxon>
    </lineage>
</organism>
<evidence type="ECO:0000313" key="4">
    <source>
        <dbReference type="RefSeq" id="XP_008487324.1"/>
    </source>
</evidence>
<proteinExistence type="predicted"/>
<gene>
    <name evidence="4 6" type="primary">LOC103524096</name>
    <name evidence="3 5" type="synonym">LOC103524095</name>
</gene>
<keyword evidence="2" id="KW-1185">Reference proteome</keyword>
<accession>A0A1S3DTQ6</accession>
<dbReference type="KEGG" id="dci:103524096"/>
<dbReference type="STRING" id="121845.A0A1S3DTQ6"/>
<protein>
    <submittedName>
        <fullName evidence="3 5">Uncharacterized protein LOC103524095</fullName>
    </submittedName>
    <submittedName>
        <fullName evidence="4 6">Uncharacterized protein LOC103524096</fullName>
    </submittedName>
</protein>
<dbReference type="RefSeq" id="XP_026689038.1">
    <property type="nucleotide sequence ID" value="XM_026833237.1"/>
</dbReference>
<dbReference type="RefSeq" id="XP_008487324.1">
    <property type="nucleotide sequence ID" value="XM_008489102.3"/>
</dbReference>
<evidence type="ECO:0000313" key="3">
    <source>
        <dbReference type="RefSeq" id="XP_008487323.1"/>
    </source>
</evidence>
<reference evidence="3 4" key="1">
    <citation type="submission" date="2025-04" db="UniProtKB">
        <authorList>
            <consortium name="RefSeq"/>
        </authorList>
    </citation>
    <scope>IDENTIFICATION</scope>
</reference>
<evidence type="ECO:0000256" key="1">
    <source>
        <dbReference type="SAM" id="MobiDB-lite"/>
    </source>
</evidence>
<dbReference type="GeneID" id="103524096"/>
<dbReference type="RefSeq" id="XP_026689037.1">
    <property type="nucleotide sequence ID" value="XM_026833236.1"/>
</dbReference>
<dbReference type="PANTHER" id="PTHR33198:SF20">
    <property type="entry name" value="RETROTRANSPOSON GAG DOMAIN-CONTAINING PROTEIN"/>
    <property type="match status" value="1"/>
</dbReference>
<name>A0A1S3DTQ6_DIACI</name>
<evidence type="ECO:0000313" key="2">
    <source>
        <dbReference type="Proteomes" id="UP000079169"/>
    </source>
</evidence>